<sequence>MSLVRNSTTCASASFSSFVACASAFRFASNRSQSGFAIRFGSVEVIVPSSMIADCSRSMKARPSNRRRVRRSSTPHDVRAEFSPSEFPQDLTKANMRCFLRSAGLASSQRRSKSSFARCCTALMASMRCAESVSDFISSRWNIMSCTASSASIRMLCSIDP</sequence>
<reference evidence="1" key="1">
    <citation type="submission" date="2023-11" db="EMBL/GenBank/DDBJ databases">
        <authorList>
            <person name="De Vega J J."/>
            <person name="De Vega J J."/>
        </authorList>
    </citation>
    <scope>NUCLEOTIDE SEQUENCE</scope>
</reference>
<dbReference type="EMBL" id="CAVNYO010000424">
    <property type="protein sequence ID" value="CAK5278669.1"/>
    <property type="molecule type" value="Genomic_DNA"/>
</dbReference>
<name>A0AAD2HLJ7_9AGAR</name>
<evidence type="ECO:0000313" key="1">
    <source>
        <dbReference type="EMBL" id="CAK5278669.1"/>
    </source>
</evidence>
<proteinExistence type="predicted"/>
<gene>
    <name evidence="1" type="ORF">MYCIT1_LOCUS28156</name>
</gene>
<dbReference type="Proteomes" id="UP001295794">
    <property type="component" value="Unassembled WGS sequence"/>
</dbReference>
<comment type="caution">
    <text evidence="1">The sequence shown here is derived from an EMBL/GenBank/DDBJ whole genome shotgun (WGS) entry which is preliminary data.</text>
</comment>
<dbReference type="AlphaFoldDB" id="A0AAD2HLJ7"/>
<protein>
    <submittedName>
        <fullName evidence="1">Uncharacterized protein</fullName>
    </submittedName>
</protein>
<organism evidence="1 2">
    <name type="scientific">Mycena citricolor</name>
    <dbReference type="NCBI Taxonomy" id="2018698"/>
    <lineage>
        <taxon>Eukaryota</taxon>
        <taxon>Fungi</taxon>
        <taxon>Dikarya</taxon>
        <taxon>Basidiomycota</taxon>
        <taxon>Agaricomycotina</taxon>
        <taxon>Agaricomycetes</taxon>
        <taxon>Agaricomycetidae</taxon>
        <taxon>Agaricales</taxon>
        <taxon>Marasmiineae</taxon>
        <taxon>Mycenaceae</taxon>
        <taxon>Mycena</taxon>
    </lineage>
</organism>
<accession>A0AAD2HLJ7</accession>
<keyword evidence="2" id="KW-1185">Reference proteome</keyword>
<evidence type="ECO:0000313" key="2">
    <source>
        <dbReference type="Proteomes" id="UP001295794"/>
    </source>
</evidence>
<dbReference type="PROSITE" id="PS51257">
    <property type="entry name" value="PROKAR_LIPOPROTEIN"/>
    <property type="match status" value="1"/>
</dbReference>